<sequence>MSETSDAVDPHERQRRRSLITIGVVLLGLFFAFWYAWSYYQAETEAAAARPPAATCAPFDPKAVRAEDTTVNVYNASSRQGLAASVSKSLTERGFVIGKVANDPTERKAPAVAEVRHGPAGVAQAKLLQSTLPKGTVLFADKRKGATVDVALGAKYTGLAPAATASGLPTCPAPSAS</sequence>
<evidence type="ECO:0000259" key="2">
    <source>
        <dbReference type="Pfam" id="PF13399"/>
    </source>
</evidence>
<feature type="transmembrane region" description="Helical" evidence="1">
    <location>
        <begin position="19"/>
        <end position="37"/>
    </location>
</feature>
<dbReference type="EMBL" id="BAABFX010000010">
    <property type="protein sequence ID" value="GAA4389793.1"/>
    <property type="molecule type" value="Genomic_DNA"/>
</dbReference>
<gene>
    <name evidence="3" type="ORF">GCM10023153_06390</name>
</gene>
<name>A0ABP8JF82_9MICO</name>
<keyword evidence="1" id="KW-1133">Transmembrane helix</keyword>
<reference evidence="4" key="1">
    <citation type="journal article" date="2019" name="Int. J. Syst. Evol. Microbiol.">
        <title>The Global Catalogue of Microorganisms (GCM) 10K type strain sequencing project: providing services to taxonomists for standard genome sequencing and annotation.</title>
        <authorList>
            <consortium name="The Broad Institute Genomics Platform"/>
            <consortium name="The Broad Institute Genome Sequencing Center for Infectious Disease"/>
            <person name="Wu L."/>
            <person name="Ma J."/>
        </authorList>
    </citation>
    <scope>NUCLEOTIDE SEQUENCE [LARGE SCALE GENOMIC DNA]</scope>
    <source>
        <strain evidence="4">JCM 17738</strain>
    </source>
</reference>
<feature type="domain" description="LytR/CpsA/Psr regulator C-terminal" evidence="2">
    <location>
        <begin position="68"/>
        <end position="156"/>
    </location>
</feature>
<keyword evidence="4" id="KW-1185">Reference proteome</keyword>
<keyword evidence="1" id="KW-0812">Transmembrane</keyword>
<accession>A0ABP8JF82</accession>
<evidence type="ECO:0000313" key="4">
    <source>
        <dbReference type="Proteomes" id="UP001500390"/>
    </source>
</evidence>
<comment type="caution">
    <text evidence="3">The sequence shown here is derived from an EMBL/GenBank/DDBJ whole genome shotgun (WGS) entry which is preliminary data.</text>
</comment>
<evidence type="ECO:0000313" key="3">
    <source>
        <dbReference type="EMBL" id="GAA4389793.1"/>
    </source>
</evidence>
<dbReference type="Pfam" id="PF13399">
    <property type="entry name" value="LytR_C"/>
    <property type="match status" value="1"/>
</dbReference>
<protein>
    <recommendedName>
        <fullName evidence="2">LytR/CpsA/Psr regulator C-terminal domain-containing protein</fullName>
    </recommendedName>
</protein>
<dbReference type="RefSeq" id="WP_159901583.1">
    <property type="nucleotide sequence ID" value="NZ_BAABFX010000010.1"/>
</dbReference>
<dbReference type="Gene3D" id="3.30.70.2390">
    <property type="match status" value="1"/>
</dbReference>
<evidence type="ECO:0000256" key="1">
    <source>
        <dbReference type="SAM" id="Phobius"/>
    </source>
</evidence>
<proteinExistence type="predicted"/>
<keyword evidence="1" id="KW-0472">Membrane</keyword>
<organism evidence="3 4">
    <name type="scientific">Ornithinibacter aureus</name>
    <dbReference type="NCBI Taxonomy" id="622664"/>
    <lineage>
        <taxon>Bacteria</taxon>
        <taxon>Bacillati</taxon>
        <taxon>Actinomycetota</taxon>
        <taxon>Actinomycetes</taxon>
        <taxon>Micrococcales</taxon>
        <taxon>Intrasporangiaceae</taxon>
        <taxon>Ornithinibacter</taxon>
    </lineage>
</organism>
<dbReference type="Proteomes" id="UP001500390">
    <property type="component" value="Unassembled WGS sequence"/>
</dbReference>
<dbReference type="InterPro" id="IPR027381">
    <property type="entry name" value="LytR/CpsA/Psr_C"/>
</dbReference>